<name>A0A4Y9ZDD7_9AGAM</name>
<keyword evidence="3" id="KW-0378">Hydrolase</keyword>
<dbReference type="GO" id="GO:0005739">
    <property type="term" value="C:mitochondrion"/>
    <property type="evidence" value="ECO:0007669"/>
    <property type="project" value="TreeGrafter"/>
</dbReference>
<dbReference type="OrthoDB" id="1737613at2759"/>
<dbReference type="PANTHER" id="PTHR43176:SF3">
    <property type="entry name" value="3-HYDROXYISOBUTYRYL-COA HYDROLASE, MITOCHONDRIAL"/>
    <property type="match status" value="1"/>
</dbReference>
<evidence type="ECO:0000259" key="5">
    <source>
        <dbReference type="Pfam" id="PF16113"/>
    </source>
</evidence>
<evidence type="ECO:0000313" key="6">
    <source>
        <dbReference type="EMBL" id="TFY71873.1"/>
    </source>
</evidence>
<evidence type="ECO:0000256" key="4">
    <source>
        <dbReference type="SAM" id="MobiDB-lite"/>
    </source>
</evidence>
<dbReference type="InterPro" id="IPR032259">
    <property type="entry name" value="HIBYL-CoA-H"/>
</dbReference>
<dbReference type="STRING" id="205917.A0A4Y9ZDD7"/>
<organism evidence="6 7">
    <name type="scientific">Dentipellis fragilis</name>
    <dbReference type="NCBI Taxonomy" id="205917"/>
    <lineage>
        <taxon>Eukaryota</taxon>
        <taxon>Fungi</taxon>
        <taxon>Dikarya</taxon>
        <taxon>Basidiomycota</taxon>
        <taxon>Agaricomycotina</taxon>
        <taxon>Agaricomycetes</taxon>
        <taxon>Russulales</taxon>
        <taxon>Hericiaceae</taxon>
        <taxon>Dentipellis</taxon>
    </lineage>
</organism>
<dbReference type="GO" id="GO:0006574">
    <property type="term" value="P:L-valine catabolic process"/>
    <property type="evidence" value="ECO:0007669"/>
    <property type="project" value="TreeGrafter"/>
</dbReference>
<dbReference type="SUPFAM" id="SSF52096">
    <property type="entry name" value="ClpP/crotonase"/>
    <property type="match status" value="1"/>
</dbReference>
<evidence type="ECO:0000313" key="7">
    <source>
        <dbReference type="Proteomes" id="UP000298327"/>
    </source>
</evidence>
<dbReference type="AlphaFoldDB" id="A0A4Y9ZDD7"/>
<feature type="region of interest" description="Disordered" evidence="4">
    <location>
        <begin position="1"/>
        <end position="25"/>
    </location>
</feature>
<evidence type="ECO:0000256" key="1">
    <source>
        <dbReference type="ARBA" id="ARBA00001709"/>
    </source>
</evidence>
<comment type="catalytic activity">
    <reaction evidence="1">
        <text>3-hydroxy-2-methylpropanoyl-CoA + H2O = 3-hydroxy-2-methylpropanoate + CoA + H(+)</text>
        <dbReference type="Rhea" id="RHEA:20888"/>
        <dbReference type="ChEBI" id="CHEBI:11805"/>
        <dbReference type="ChEBI" id="CHEBI:15377"/>
        <dbReference type="ChEBI" id="CHEBI:15378"/>
        <dbReference type="ChEBI" id="CHEBI:57287"/>
        <dbReference type="ChEBI" id="CHEBI:57340"/>
        <dbReference type="EC" id="3.1.2.4"/>
    </reaction>
</comment>
<accession>A0A4Y9ZDD7</accession>
<feature type="domain" description="Enoyl-CoA hydratase/isomerase" evidence="5">
    <location>
        <begin position="38"/>
        <end position="379"/>
    </location>
</feature>
<proteinExistence type="predicted"/>
<dbReference type="EC" id="3.1.2.4" evidence="2"/>
<dbReference type="CDD" id="cd06558">
    <property type="entry name" value="crotonase-like"/>
    <property type="match status" value="1"/>
</dbReference>
<dbReference type="NCBIfam" id="NF004127">
    <property type="entry name" value="PRK05617.1"/>
    <property type="match status" value="1"/>
</dbReference>
<dbReference type="InterPro" id="IPR045004">
    <property type="entry name" value="ECH_dom"/>
</dbReference>
<dbReference type="Proteomes" id="UP000298327">
    <property type="component" value="Unassembled WGS sequence"/>
</dbReference>
<dbReference type="InterPro" id="IPR029045">
    <property type="entry name" value="ClpP/crotonase-like_dom_sf"/>
</dbReference>
<sequence>MHAASRVGAIARHMASATPPPPPPEEPKVLFEENLSLRRFILNRDKKMNALDGGMLESIGKKVEHWNKSDLAGVIVGSGKGRAFCAGGDVADVVLKATSEETRQEAIDYFRLEFGVDYTLACLRKPYVAVMDGLTFGGGAGLAAPALFRVATEKTALSMPETKIGYFPDVGASYFLSRLDGEIGTYLALTGEPLSGRATFEHGFATHFISSHRVPILLERLAALEDPTLAQIDSVIEELYFEREPADPVAPLMGAIRVALDSAFSHNSVEGIIKALEDLAAGSNADVIPWAKNTLASLNKVSPTSLRVALLAIRKAKTMNLLDVLKMEASIAAAFCSGATPDFQTGVTTVIVKKIRDERPAWSPATLSEVNAEEIEAKFFKNAPQTSLVLPEELQEEHAIPSHFTRFALPTEEEIGKVVKGEHPTSDGEALTAEEVVAKFEGLRRGKHGVSAKVREVLARRCVAEGKGEEAQYLRWKH</sequence>
<gene>
    <name evidence="6" type="ORF">EVG20_g1127</name>
</gene>
<dbReference type="EMBL" id="SEOQ01000033">
    <property type="protein sequence ID" value="TFY71873.1"/>
    <property type="molecule type" value="Genomic_DNA"/>
</dbReference>
<comment type="caution">
    <text evidence="6">The sequence shown here is derived from an EMBL/GenBank/DDBJ whole genome shotgun (WGS) entry which is preliminary data.</text>
</comment>
<dbReference type="Pfam" id="PF16113">
    <property type="entry name" value="ECH_2"/>
    <property type="match status" value="1"/>
</dbReference>
<protein>
    <recommendedName>
        <fullName evidence="2">3-hydroxyisobutyryl-CoA hydrolase</fullName>
        <ecNumber evidence="2">3.1.2.4</ecNumber>
    </recommendedName>
</protein>
<dbReference type="Gene3D" id="3.90.226.10">
    <property type="entry name" value="2-enoyl-CoA Hydratase, Chain A, domain 1"/>
    <property type="match status" value="1"/>
</dbReference>
<reference evidence="6 7" key="1">
    <citation type="submission" date="2019-02" db="EMBL/GenBank/DDBJ databases">
        <title>Genome sequencing of the rare red list fungi Dentipellis fragilis.</title>
        <authorList>
            <person name="Buettner E."/>
            <person name="Kellner H."/>
        </authorList>
    </citation>
    <scope>NUCLEOTIDE SEQUENCE [LARGE SCALE GENOMIC DNA]</scope>
    <source>
        <strain evidence="6 7">DSM 105465</strain>
    </source>
</reference>
<dbReference type="PANTHER" id="PTHR43176">
    <property type="entry name" value="3-HYDROXYISOBUTYRYL-COA HYDROLASE-RELATED"/>
    <property type="match status" value="1"/>
</dbReference>
<dbReference type="GO" id="GO:0003860">
    <property type="term" value="F:3-hydroxyisobutyryl-CoA hydrolase activity"/>
    <property type="evidence" value="ECO:0007669"/>
    <property type="project" value="UniProtKB-EC"/>
</dbReference>
<evidence type="ECO:0000256" key="2">
    <source>
        <dbReference type="ARBA" id="ARBA00011915"/>
    </source>
</evidence>
<evidence type="ECO:0000256" key="3">
    <source>
        <dbReference type="ARBA" id="ARBA00022801"/>
    </source>
</evidence>
<keyword evidence="7" id="KW-1185">Reference proteome</keyword>